<evidence type="ECO:0000256" key="2">
    <source>
        <dbReference type="ARBA" id="ARBA00023002"/>
    </source>
</evidence>
<name>A0ABT4UNQ9_9BACT</name>
<evidence type="ECO:0000313" key="6">
    <source>
        <dbReference type="Proteomes" id="UP001210231"/>
    </source>
</evidence>
<dbReference type="SUPFAM" id="SSF51735">
    <property type="entry name" value="NAD(P)-binding Rossmann-fold domains"/>
    <property type="match status" value="1"/>
</dbReference>
<evidence type="ECO:0000256" key="3">
    <source>
        <dbReference type="RuleBase" id="RU000363"/>
    </source>
</evidence>
<sequence>MIDLKNKVAIVTGGSKGLGKATAIALAKEGVHVGITGRNKENLEEVVSELEAIGVKAIYQVCDATDEQAVITAVKNIHAHLGGLDILINNAGIAAFGTVADMESATWENIIKTNVFGVYYAAKAVLPYLKSANSGDIINIASTAGLKGSANASAYSASKSAVIGFSESLMYELRKENIRVTTLTPSTIATDMTIKDLKITTGDPERVLQPEDFAELIVDILKMNRRALIANASIFSTNP</sequence>
<dbReference type="InterPro" id="IPR020904">
    <property type="entry name" value="Sc_DH/Rdtase_CS"/>
</dbReference>
<evidence type="ECO:0000256" key="1">
    <source>
        <dbReference type="ARBA" id="ARBA00006484"/>
    </source>
</evidence>
<proteinExistence type="inferred from homology"/>
<dbReference type="InterPro" id="IPR036291">
    <property type="entry name" value="NAD(P)-bd_dom_sf"/>
</dbReference>
<organism evidence="5 6">
    <name type="scientific">Polluticaenibacter yanchengensis</name>
    <dbReference type="NCBI Taxonomy" id="3014562"/>
    <lineage>
        <taxon>Bacteria</taxon>
        <taxon>Pseudomonadati</taxon>
        <taxon>Bacteroidota</taxon>
        <taxon>Chitinophagia</taxon>
        <taxon>Chitinophagales</taxon>
        <taxon>Chitinophagaceae</taxon>
        <taxon>Polluticaenibacter</taxon>
    </lineage>
</organism>
<dbReference type="Gene3D" id="3.40.50.720">
    <property type="entry name" value="NAD(P)-binding Rossmann-like Domain"/>
    <property type="match status" value="1"/>
</dbReference>
<dbReference type="Proteomes" id="UP001210231">
    <property type="component" value="Unassembled WGS sequence"/>
</dbReference>
<dbReference type="SMART" id="SM00822">
    <property type="entry name" value="PKS_KR"/>
    <property type="match status" value="1"/>
</dbReference>
<dbReference type="PANTHER" id="PTHR44196:SF1">
    <property type="entry name" value="DEHYDROGENASE_REDUCTASE SDR FAMILY MEMBER 7B"/>
    <property type="match status" value="1"/>
</dbReference>
<comment type="caution">
    <text evidence="5">The sequence shown here is derived from an EMBL/GenBank/DDBJ whole genome shotgun (WGS) entry which is preliminary data.</text>
</comment>
<dbReference type="PANTHER" id="PTHR44196">
    <property type="entry name" value="DEHYDROGENASE/REDUCTASE SDR FAMILY MEMBER 7B"/>
    <property type="match status" value="1"/>
</dbReference>
<dbReference type="CDD" id="cd05233">
    <property type="entry name" value="SDR_c"/>
    <property type="match status" value="1"/>
</dbReference>
<comment type="similarity">
    <text evidence="1 3">Belongs to the short-chain dehydrogenases/reductases (SDR) family.</text>
</comment>
<dbReference type="PIRSF" id="PIRSF000126">
    <property type="entry name" value="11-beta-HSD1"/>
    <property type="match status" value="1"/>
</dbReference>
<dbReference type="PRINTS" id="PR00080">
    <property type="entry name" value="SDRFAMILY"/>
</dbReference>
<reference evidence="5 6" key="1">
    <citation type="submission" date="2022-12" db="EMBL/GenBank/DDBJ databases">
        <title>Chitinophagaceae gen. sp. nov., a new member of the family Chitinophagaceae, isolated from soil in a chemical factory.</title>
        <authorList>
            <person name="Ke Z."/>
        </authorList>
    </citation>
    <scope>NUCLEOTIDE SEQUENCE [LARGE SCALE GENOMIC DNA]</scope>
    <source>
        <strain evidence="5 6">LY-5</strain>
    </source>
</reference>
<accession>A0ABT4UNQ9</accession>
<gene>
    <name evidence="5" type="ORF">O3P16_16875</name>
</gene>
<dbReference type="InterPro" id="IPR057326">
    <property type="entry name" value="KR_dom"/>
</dbReference>
<evidence type="ECO:0000313" key="5">
    <source>
        <dbReference type="EMBL" id="MDA3616487.1"/>
    </source>
</evidence>
<dbReference type="PROSITE" id="PS00061">
    <property type="entry name" value="ADH_SHORT"/>
    <property type="match status" value="1"/>
</dbReference>
<feature type="domain" description="Ketoreductase" evidence="4">
    <location>
        <begin position="7"/>
        <end position="191"/>
    </location>
</feature>
<dbReference type="InterPro" id="IPR002347">
    <property type="entry name" value="SDR_fam"/>
</dbReference>
<evidence type="ECO:0000259" key="4">
    <source>
        <dbReference type="SMART" id="SM00822"/>
    </source>
</evidence>
<dbReference type="PRINTS" id="PR00081">
    <property type="entry name" value="GDHRDH"/>
</dbReference>
<protein>
    <submittedName>
        <fullName evidence="5">3-ketoacyl-ACP reductase</fullName>
    </submittedName>
</protein>
<keyword evidence="2" id="KW-0560">Oxidoreductase</keyword>
<dbReference type="Pfam" id="PF00106">
    <property type="entry name" value="adh_short"/>
    <property type="match status" value="1"/>
</dbReference>
<keyword evidence="6" id="KW-1185">Reference proteome</keyword>
<dbReference type="RefSeq" id="WP_407032816.1">
    <property type="nucleotide sequence ID" value="NZ_JAQGEF010000031.1"/>
</dbReference>
<dbReference type="EMBL" id="JAQGEF010000031">
    <property type="protein sequence ID" value="MDA3616487.1"/>
    <property type="molecule type" value="Genomic_DNA"/>
</dbReference>
<dbReference type="NCBIfam" id="NF005806">
    <property type="entry name" value="PRK07666.1"/>
    <property type="match status" value="1"/>
</dbReference>